<accession>X0XER3</accession>
<comment type="caution">
    <text evidence="1">The sequence shown here is derived from an EMBL/GenBank/DDBJ whole genome shotgun (WGS) entry which is preliminary data.</text>
</comment>
<organism evidence="1">
    <name type="scientific">marine sediment metagenome</name>
    <dbReference type="NCBI Taxonomy" id="412755"/>
    <lineage>
        <taxon>unclassified sequences</taxon>
        <taxon>metagenomes</taxon>
        <taxon>ecological metagenomes</taxon>
    </lineage>
</organism>
<name>X0XER3_9ZZZZ</name>
<gene>
    <name evidence="1" type="ORF">S01H1_62559</name>
</gene>
<reference evidence="1" key="1">
    <citation type="journal article" date="2014" name="Front. Microbiol.">
        <title>High frequency of phylogenetically diverse reductive dehalogenase-homologous genes in deep subseafloor sedimentary metagenomes.</title>
        <authorList>
            <person name="Kawai M."/>
            <person name="Futagami T."/>
            <person name="Toyoda A."/>
            <person name="Takaki Y."/>
            <person name="Nishi S."/>
            <person name="Hori S."/>
            <person name="Arai W."/>
            <person name="Tsubouchi T."/>
            <person name="Morono Y."/>
            <person name="Uchiyama I."/>
            <person name="Ito T."/>
            <person name="Fujiyama A."/>
            <person name="Inagaki F."/>
            <person name="Takami H."/>
        </authorList>
    </citation>
    <scope>NUCLEOTIDE SEQUENCE</scope>
    <source>
        <strain evidence="1">Expedition CK06-06</strain>
    </source>
</reference>
<evidence type="ECO:0000313" key="1">
    <source>
        <dbReference type="EMBL" id="GAG41575.1"/>
    </source>
</evidence>
<proteinExistence type="predicted"/>
<protein>
    <submittedName>
        <fullName evidence="1">Uncharacterized protein</fullName>
    </submittedName>
</protein>
<sequence>MDSKSQILMSDSSQVRLRSIQSRVFDTTDKLKLMDAAIAAMQDLYFDIDVLDEDLGVVSGKKLFHEDEKPVTDPTYYSYRTDELIIFNTNFRTWGPFNYRRDLTRMTITVRPKEETRSLVRASVQYAIRAVEDPEMYRKLFKTLEQSLFLSGQLDEAP</sequence>
<dbReference type="EMBL" id="BARS01041099">
    <property type="protein sequence ID" value="GAG41575.1"/>
    <property type="molecule type" value="Genomic_DNA"/>
</dbReference>
<dbReference type="AlphaFoldDB" id="X0XER3"/>